<evidence type="ECO:0000256" key="7">
    <source>
        <dbReference type="ARBA" id="ARBA00023136"/>
    </source>
</evidence>
<protein>
    <submittedName>
        <fullName evidence="9">Cobalt-zinc-cadmium resistance protein CzcA</fullName>
    </submittedName>
</protein>
<dbReference type="Proteomes" id="UP000294498">
    <property type="component" value="Unassembled WGS sequence"/>
</dbReference>
<dbReference type="GO" id="GO:0008324">
    <property type="term" value="F:monoatomic cation transmembrane transporter activity"/>
    <property type="evidence" value="ECO:0007669"/>
    <property type="project" value="InterPro"/>
</dbReference>
<dbReference type="PANTHER" id="PTHR32063:SF12">
    <property type="entry name" value="CATION EFFLUX SYSTEM PROTEIN"/>
    <property type="match status" value="1"/>
</dbReference>
<dbReference type="Gene3D" id="3.30.70.1430">
    <property type="entry name" value="Multidrug efflux transporter AcrB pore domain"/>
    <property type="match status" value="2"/>
</dbReference>
<sequence length="1078" mass="120220">MTKFLRRVVGFSLKNKYFIIFLTSVLIVSGIITFMDMPIEAFPDVTNTEIDIITQWPGRSAEEVEKFVTIPIEIAMNPVQDKISLRSTSIFGLSYVKLIFEDNIIDKDARQQVMNLLPNANLPSGLQPQVQPPTGPTGELYRYTIKSTFRDVRELKTIQDWVIDRQLRSVQGVGDINSFGGKTKVYEIDVDPGKLTNLGLTPLDVFNAVQNTNINVGGDMITQNNQAFVVRGIGLLDNTEDIKNVIIQNTNGVPLLVKDVATVQISNVPRLGWITRADGSSDDPQTRKVVNQDDVVEAIIVMRKGENPSEVVKGIEQKIKYLNENVLPADTKIVPYYDRTDLISYATHTVLHNLVEGILLVIVLISLFLFDWRATAVVAVIIPISLLFAFICLHLMHMSANLLSLGAVDFGIILDGTIVMVEGIFVILDHKAKEVGMQRFNEMSKLGLIKRSAAEIGKRPFYLNVIIITALLPIFSFQKVEGKMFSPLAYTLSFALLGSLITTLTLVPVMISLLMKKNVKEKHNPIIEPIMNFMLKGFELSFKAKEVVVVTAMVLMLAGIYSFKYLGSEFLPQLNEGSIWLRVQANYSMGLNKSVDIAKQTRDILMKFPQVQYCVSQTGRPDDGTDVTGFYNNEFDVLMFPESEWQPKMSKEELIDTMNKALSVIPGVNLNFSQPIMDNVEEAVSGVKGSICLKVYGDTLPYMEDKLQEYYNVLRNIRGIEDLGIMHNTGQPELDINLDQQKMALYGVTTAQANAVISMAIGGLGVGGVPASTLYEGIKTFDIRVRLPEEYRRNRTDIENLLVPTTSGTRVPIKEIATITERTGACLIYRDDNKRYAALKFSIRGRDMGSTIAEAQQKVAEAVHLKRGYSMAFQGDFENQQRAQKRLALVVPISLALIFILLFSMFGNFKDSLLVFINVPFAIAGGMIALHLTGTNFSISAGIGFIALFGICIQDGIILITMFKENLMHRKGDKSFYYDLEKMEEDSHGEAVSEDREPTLYESIRMGVRARVRPVMMTALMAAIGLLPAAISHGIGSESSRPLARVVIGGILSAMVFSLWVFPLIFGWAYRHYDRNKK</sequence>
<feature type="transmembrane region" description="Helical" evidence="8">
    <location>
        <begin position="490"/>
        <end position="514"/>
    </location>
</feature>
<evidence type="ECO:0000256" key="3">
    <source>
        <dbReference type="ARBA" id="ARBA00022448"/>
    </source>
</evidence>
<dbReference type="PRINTS" id="PR00702">
    <property type="entry name" value="ACRIFLAVINRP"/>
</dbReference>
<evidence type="ECO:0000256" key="6">
    <source>
        <dbReference type="ARBA" id="ARBA00022989"/>
    </source>
</evidence>
<feature type="transmembrane region" description="Helical" evidence="8">
    <location>
        <begin position="887"/>
        <end position="906"/>
    </location>
</feature>
<feature type="transmembrane region" description="Helical" evidence="8">
    <location>
        <begin position="939"/>
        <end position="963"/>
    </location>
</feature>
<dbReference type="InterPro" id="IPR001036">
    <property type="entry name" value="Acrflvin-R"/>
</dbReference>
<feature type="transmembrane region" description="Helical" evidence="8">
    <location>
        <begin position="461"/>
        <end position="478"/>
    </location>
</feature>
<reference evidence="9 10" key="1">
    <citation type="submission" date="2019-03" db="EMBL/GenBank/DDBJ databases">
        <title>Genomic Encyclopedia of Type Strains, Phase IV (KMG-IV): sequencing the most valuable type-strain genomes for metagenomic binning, comparative biology and taxonomic classification.</title>
        <authorList>
            <person name="Goeker M."/>
        </authorList>
    </citation>
    <scope>NUCLEOTIDE SEQUENCE [LARGE SCALE GENOMIC DNA]</scope>
    <source>
        <strain evidence="9 10">DSM 100059</strain>
    </source>
</reference>
<accession>A0A4R8DN59</accession>
<dbReference type="PANTHER" id="PTHR32063">
    <property type="match status" value="1"/>
</dbReference>
<dbReference type="SUPFAM" id="SSF82714">
    <property type="entry name" value="Multidrug efflux transporter AcrB TolC docking domain, DN and DC subdomains"/>
    <property type="match status" value="2"/>
</dbReference>
<dbReference type="AlphaFoldDB" id="A0A4R8DN59"/>
<comment type="similarity">
    <text evidence="2">Belongs to the resistance-nodulation-cell division (RND) (TC 2.A.6) family.</text>
</comment>
<feature type="transmembrane region" description="Helical" evidence="8">
    <location>
        <begin position="1047"/>
        <end position="1070"/>
    </location>
</feature>
<evidence type="ECO:0000256" key="8">
    <source>
        <dbReference type="SAM" id="Phobius"/>
    </source>
</evidence>
<dbReference type="SUPFAM" id="SSF82693">
    <property type="entry name" value="Multidrug efflux transporter AcrB pore domain, PN1, PN2, PC1 and PC2 subdomains"/>
    <property type="match status" value="2"/>
</dbReference>
<comment type="subcellular location">
    <subcellularLocation>
        <location evidence="1">Cell membrane</location>
        <topology evidence="1">Multi-pass membrane protein</topology>
    </subcellularLocation>
</comment>
<dbReference type="OrthoDB" id="9760604at2"/>
<dbReference type="Gene3D" id="3.30.2090.10">
    <property type="entry name" value="Multidrug efflux transporter AcrB TolC docking domain, DN and DC subdomains"/>
    <property type="match status" value="2"/>
</dbReference>
<feature type="transmembrane region" description="Helical" evidence="8">
    <location>
        <begin position="913"/>
        <end position="933"/>
    </location>
</feature>
<keyword evidence="10" id="KW-1185">Reference proteome</keyword>
<keyword evidence="5 8" id="KW-0812">Transmembrane</keyword>
<dbReference type="InterPro" id="IPR027463">
    <property type="entry name" value="AcrB_DN_DC_subdom"/>
</dbReference>
<keyword evidence="3" id="KW-0813">Transport</keyword>
<feature type="transmembrane region" description="Helical" evidence="8">
    <location>
        <begin position="547"/>
        <end position="566"/>
    </location>
</feature>
<dbReference type="InterPro" id="IPR004763">
    <property type="entry name" value="CusA-like"/>
</dbReference>
<name>A0A4R8DN59_9BACT</name>
<feature type="transmembrane region" description="Helical" evidence="8">
    <location>
        <begin position="377"/>
        <end position="396"/>
    </location>
</feature>
<evidence type="ECO:0000256" key="4">
    <source>
        <dbReference type="ARBA" id="ARBA00022475"/>
    </source>
</evidence>
<dbReference type="Gene3D" id="3.30.70.1440">
    <property type="entry name" value="Multidrug efflux transporter AcrB pore domain"/>
    <property type="match status" value="1"/>
</dbReference>
<dbReference type="NCBIfam" id="TIGR00914">
    <property type="entry name" value="2A0601"/>
    <property type="match status" value="1"/>
</dbReference>
<dbReference type="GO" id="GO:0005886">
    <property type="term" value="C:plasma membrane"/>
    <property type="evidence" value="ECO:0007669"/>
    <property type="project" value="UniProtKB-SubCell"/>
</dbReference>
<feature type="transmembrane region" description="Helical" evidence="8">
    <location>
        <begin position="402"/>
        <end position="428"/>
    </location>
</feature>
<evidence type="ECO:0000256" key="2">
    <source>
        <dbReference type="ARBA" id="ARBA00010942"/>
    </source>
</evidence>
<dbReference type="EMBL" id="SODV01000001">
    <property type="protein sequence ID" value="TDW99451.1"/>
    <property type="molecule type" value="Genomic_DNA"/>
</dbReference>
<evidence type="ECO:0000313" key="9">
    <source>
        <dbReference type="EMBL" id="TDW99451.1"/>
    </source>
</evidence>
<proteinExistence type="inferred from homology"/>
<dbReference type="GO" id="GO:0042910">
    <property type="term" value="F:xenobiotic transmembrane transporter activity"/>
    <property type="evidence" value="ECO:0007669"/>
    <property type="project" value="TreeGrafter"/>
</dbReference>
<keyword evidence="6 8" id="KW-1133">Transmembrane helix</keyword>
<keyword evidence="7 8" id="KW-0472">Membrane</keyword>
<evidence type="ECO:0000256" key="5">
    <source>
        <dbReference type="ARBA" id="ARBA00022692"/>
    </source>
</evidence>
<evidence type="ECO:0000313" key="10">
    <source>
        <dbReference type="Proteomes" id="UP000294498"/>
    </source>
</evidence>
<dbReference type="Pfam" id="PF00873">
    <property type="entry name" value="ACR_tran"/>
    <property type="match status" value="2"/>
</dbReference>
<gene>
    <name evidence="9" type="ORF">EDB95_0461</name>
</gene>
<feature type="transmembrane region" description="Helical" evidence="8">
    <location>
        <begin position="16"/>
        <end position="35"/>
    </location>
</feature>
<dbReference type="SUPFAM" id="SSF82866">
    <property type="entry name" value="Multidrug efflux transporter AcrB transmembrane domain"/>
    <property type="match status" value="2"/>
</dbReference>
<organism evidence="9 10">
    <name type="scientific">Dinghuibacter silviterrae</name>
    <dbReference type="NCBI Taxonomy" id="1539049"/>
    <lineage>
        <taxon>Bacteria</taxon>
        <taxon>Pseudomonadati</taxon>
        <taxon>Bacteroidota</taxon>
        <taxon>Chitinophagia</taxon>
        <taxon>Chitinophagales</taxon>
        <taxon>Chitinophagaceae</taxon>
        <taxon>Dinghuibacter</taxon>
    </lineage>
</organism>
<comment type="caution">
    <text evidence="9">The sequence shown here is derived from an EMBL/GenBank/DDBJ whole genome shotgun (WGS) entry which is preliminary data.</text>
</comment>
<dbReference type="Gene3D" id="1.20.1640.10">
    <property type="entry name" value="Multidrug efflux transporter AcrB transmembrane domain"/>
    <property type="match status" value="3"/>
</dbReference>
<feature type="transmembrane region" description="Helical" evidence="8">
    <location>
        <begin position="350"/>
        <end position="370"/>
    </location>
</feature>
<evidence type="ECO:0000256" key="1">
    <source>
        <dbReference type="ARBA" id="ARBA00004651"/>
    </source>
</evidence>
<keyword evidence="4" id="KW-1003">Cell membrane</keyword>
<dbReference type="RefSeq" id="WP_133990161.1">
    <property type="nucleotide sequence ID" value="NZ_SODV01000001.1"/>
</dbReference>
<feature type="transmembrane region" description="Helical" evidence="8">
    <location>
        <begin position="1015"/>
        <end position="1035"/>
    </location>
</feature>
<dbReference type="Gene3D" id="3.30.70.1320">
    <property type="entry name" value="Multidrug efflux transporter AcrB pore domain like"/>
    <property type="match status" value="1"/>
</dbReference>